<feature type="chain" id="PRO_5043005684" evidence="6">
    <location>
        <begin position="21"/>
        <end position="225"/>
    </location>
</feature>
<evidence type="ECO:0000256" key="1">
    <source>
        <dbReference type="ARBA" id="ARBA00004141"/>
    </source>
</evidence>
<dbReference type="PANTHER" id="PTHR10671">
    <property type="entry name" value="EPITHELIAL MEMBRANE PROTEIN-RELATED"/>
    <property type="match status" value="1"/>
</dbReference>
<reference evidence="7 8" key="1">
    <citation type="submission" date="2024-01" db="EMBL/GenBank/DDBJ databases">
        <title>The genome of the rayed Mediterranean limpet Patella caerulea (Linnaeus, 1758).</title>
        <authorList>
            <person name="Anh-Thu Weber A."/>
            <person name="Halstead-Nussloch G."/>
        </authorList>
    </citation>
    <scope>NUCLEOTIDE SEQUENCE [LARGE SCALE GENOMIC DNA]</scope>
    <source>
        <strain evidence="7">AATW-2023a</strain>
        <tissue evidence="7">Whole specimen</tissue>
    </source>
</reference>
<dbReference type="Proteomes" id="UP001347796">
    <property type="component" value="Unassembled WGS sequence"/>
</dbReference>
<keyword evidence="8" id="KW-1185">Reference proteome</keyword>
<keyword evidence="3 5" id="KW-1133">Transmembrane helix</keyword>
<evidence type="ECO:0000256" key="6">
    <source>
        <dbReference type="SAM" id="SignalP"/>
    </source>
</evidence>
<sequence length="225" mass="25675">MGKQFVFLAVVLFMILASLALTLVGILTDNWYSVSTEGKSNTTFESKWNYHYGMWKRCYNTLPNELKDSMKTGDCVYIYKDMIKKDEHDLSHDDQLHLHLTRSYVAFAIVCGAVQLSTLLTLICGVWPANCKIIKRSRLYLSSALLLLLATMCGIVSGICFIALRDFDEDISQIYPLGVAVNYGWSFMIHWIATGLCLVESFILLCLLKESYDDVAEKFSYYNIY</sequence>
<keyword evidence="4 5" id="KW-0472">Membrane</keyword>
<comment type="subcellular location">
    <subcellularLocation>
        <location evidence="1">Membrane</location>
        <topology evidence="1">Multi-pass membrane protein</topology>
    </subcellularLocation>
</comment>
<dbReference type="PANTHER" id="PTHR10671:SF108">
    <property type="entry name" value="CLAUDIN FAMILY PROTEIN-RELATED"/>
    <property type="match status" value="1"/>
</dbReference>
<evidence type="ECO:0000313" key="8">
    <source>
        <dbReference type="Proteomes" id="UP001347796"/>
    </source>
</evidence>
<keyword evidence="2 5" id="KW-0812">Transmembrane</keyword>
<feature type="transmembrane region" description="Helical" evidence="5">
    <location>
        <begin position="184"/>
        <end position="208"/>
    </location>
</feature>
<dbReference type="EMBL" id="JAZGQO010000015">
    <property type="protein sequence ID" value="KAK6169017.1"/>
    <property type="molecule type" value="Genomic_DNA"/>
</dbReference>
<gene>
    <name evidence="7" type="ORF">SNE40_020148</name>
</gene>
<feature type="transmembrane region" description="Helical" evidence="5">
    <location>
        <begin position="104"/>
        <end position="127"/>
    </location>
</feature>
<feature type="transmembrane region" description="Helical" evidence="5">
    <location>
        <begin position="139"/>
        <end position="164"/>
    </location>
</feature>
<dbReference type="GO" id="GO:0005886">
    <property type="term" value="C:plasma membrane"/>
    <property type="evidence" value="ECO:0007669"/>
    <property type="project" value="TreeGrafter"/>
</dbReference>
<dbReference type="Pfam" id="PF13903">
    <property type="entry name" value="Claudin_2"/>
    <property type="match status" value="1"/>
</dbReference>
<proteinExistence type="predicted"/>
<dbReference type="Gene3D" id="1.20.140.150">
    <property type="match status" value="1"/>
</dbReference>
<keyword evidence="6" id="KW-0732">Signal</keyword>
<comment type="caution">
    <text evidence="7">The sequence shown here is derived from an EMBL/GenBank/DDBJ whole genome shotgun (WGS) entry which is preliminary data.</text>
</comment>
<dbReference type="InterPro" id="IPR050579">
    <property type="entry name" value="PMP-22/EMP/MP20-like"/>
</dbReference>
<dbReference type="AlphaFoldDB" id="A0AAN8G281"/>
<dbReference type="InterPro" id="IPR004031">
    <property type="entry name" value="PMP22/EMP/MP20/Claudin"/>
</dbReference>
<evidence type="ECO:0000256" key="5">
    <source>
        <dbReference type="SAM" id="Phobius"/>
    </source>
</evidence>
<evidence type="ECO:0000256" key="3">
    <source>
        <dbReference type="ARBA" id="ARBA00022989"/>
    </source>
</evidence>
<name>A0AAN8G281_PATCE</name>
<evidence type="ECO:0000313" key="7">
    <source>
        <dbReference type="EMBL" id="KAK6169017.1"/>
    </source>
</evidence>
<accession>A0AAN8G281</accession>
<protein>
    <submittedName>
        <fullName evidence="7">Uncharacterized protein</fullName>
    </submittedName>
</protein>
<feature type="signal peptide" evidence="6">
    <location>
        <begin position="1"/>
        <end position="20"/>
    </location>
</feature>
<evidence type="ECO:0000256" key="4">
    <source>
        <dbReference type="ARBA" id="ARBA00023136"/>
    </source>
</evidence>
<evidence type="ECO:0000256" key="2">
    <source>
        <dbReference type="ARBA" id="ARBA00022692"/>
    </source>
</evidence>
<organism evidence="7 8">
    <name type="scientific">Patella caerulea</name>
    <name type="common">Rayed Mediterranean limpet</name>
    <dbReference type="NCBI Taxonomy" id="87958"/>
    <lineage>
        <taxon>Eukaryota</taxon>
        <taxon>Metazoa</taxon>
        <taxon>Spiralia</taxon>
        <taxon>Lophotrochozoa</taxon>
        <taxon>Mollusca</taxon>
        <taxon>Gastropoda</taxon>
        <taxon>Patellogastropoda</taxon>
        <taxon>Patelloidea</taxon>
        <taxon>Patellidae</taxon>
        <taxon>Patella</taxon>
    </lineage>
</organism>